<feature type="compositionally biased region" description="Polar residues" evidence="2">
    <location>
        <begin position="430"/>
        <end position="439"/>
    </location>
</feature>
<feature type="transmembrane region" description="Helical" evidence="3">
    <location>
        <begin position="1020"/>
        <end position="1046"/>
    </location>
</feature>
<dbReference type="OMA" id="GECFIGN"/>
<feature type="compositionally biased region" description="Polar residues" evidence="2">
    <location>
        <begin position="1"/>
        <end position="10"/>
    </location>
</feature>
<gene>
    <name evidence="5" type="ORF">NAEGRDRAFT_50331</name>
</gene>
<accession>D2VKN3</accession>
<feature type="region of interest" description="Disordered" evidence="2">
    <location>
        <begin position="369"/>
        <end position="389"/>
    </location>
</feature>
<feature type="domain" description="Guanylate cyclase" evidence="4">
    <location>
        <begin position="1126"/>
        <end position="1271"/>
    </location>
</feature>
<keyword evidence="3" id="KW-0812">Transmembrane</keyword>
<evidence type="ECO:0000256" key="2">
    <source>
        <dbReference type="SAM" id="MobiDB-lite"/>
    </source>
</evidence>
<protein>
    <submittedName>
        <fullName evidence="5">Predicted protein</fullName>
    </submittedName>
</protein>
<feature type="compositionally biased region" description="Polar residues" evidence="2">
    <location>
        <begin position="502"/>
        <end position="518"/>
    </location>
</feature>
<name>D2VKN3_NAEGR</name>
<keyword evidence="6" id="KW-1185">Reference proteome</keyword>
<dbReference type="Gene3D" id="3.30.70.1230">
    <property type="entry name" value="Nucleotide cyclase"/>
    <property type="match status" value="1"/>
</dbReference>
<dbReference type="InterPro" id="IPR029787">
    <property type="entry name" value="Nucleotide_cyclase"/>
</dbReference>
<dbReference type="CDD" id="cd07302">
    <property type="entry name" value="CHD"/>
    <property type="match status" value="1"/>
</dbReference>
<keyword evidence="3" id="KW-1133">Transmembrane helix</keyword>
<evidence type="ECO:0000313" key="5">
    <source>
        <dbReference type="EMBL" id="EFC42720.1"/>
    </source>
</evidence>
<dbReference type="PROSITE" id="PS50125">
    <property type="entry name" value="GUANYLATE_CYCLASE_2"/>
    <property type="match status" value="1"/>
</dbReference>
<dbReference type="GeneID" id="8852271"/>
<feature type="region of interest" description="Disordered" evidence="2">
    <location>
        <begin position="1"/>
        <end position="107"/>
    </location>
</feature>
<feature type="compositionally biased region" description="Polar residues" evidence="2">
    <location>
        <begin position="48"/>
        <end position="60"/>
    </location>
</feature>
<dbReference type="InParanoid" id="D2VKN3"/>
<dbReference type="SUPFAM" id="SSF55073">
    <property type="entry name" value="Nucleotide cyclase"/>
    <property type="match status" value="1"/>
</dbReference>
<keyword evidence="1" id="KW-0175">Coiled coil</keyword>
<dbReference type="InterPro" id="IPR050697">
    <property type="entry name" value="Adenylyl/Guanylyl_Cyclase_3/4"/>
</dbReference>
<dbReference type="eggNOG" id="KOG1023">
    <property type="taxonomic scope" value="Eukaryota"/>
</dbReference>
<dbReference type="Proteomes" id="UP000006671">
    <property type="component" value="Unassembled WGS sequence"/>
</dbReference>
<evidence type="ECO:0000313" key="6">
    <source>
        <dbReference type="Proteomes" id="UP000006671"/>
    </source>
</evidence>
<sequence>MKNNRNTRTPSDGRRSYNNNTSSPSIISNQQTTNSSGQSSSIPPTSPKKQLQLNRITSMTNNNSSGSNSSSRNNSPKNGSFRGNQPTIISSQPQSPPQSPSAHQQQELFENELSAKLNQPPTVSVSLARNLFAREAKNESKAPSLNQQQNNVRGRTLGKAVVEGQGQEREQQESSHRELKSILHSTPPTVKVELNDLIKKKTRFEDVCDGDEQDVNVSIVETTSSNSINLENSNNNTTLSSELKSLENEHSNETNIHDEVEKQQFDSILTVSTIQDDHQEVHEEMDNFKNEFSFAENINPDEAITNINLNALVEEHIPSCSTPNSLMTDVHSTGTSFTPSFNSTNPIHLATPDTSERITHSLPVNSYFGKSLGNENSLSNTSGISRKSSMMGSAKSIVELFKQGELSDDLQDDGDDRFRANSSRRKQLVGSWQSQSQEGDQPRAPKLIPSPSRNNLVVDPLTIQKQLGKKIKSMEEHDGEEDVNMSFAFPPTKYDPNRRRSSSQPVQKSEALNLTNSPIVAVSPGTPREEIGSEPLTANNVQVSFKEENEIIVDDLPSASTMVQVLKKVPNRQVNKKRNGNSVNRPQSLQLSFGTVNHINRNMAHRGSEDQPRSIRTVNNHRNSVVSTNRSVSEPFVSESIGEEKEVFKRKCFDYVCSIKIVLFIVFLSVVVVTGISVWLAGYLTTEYQVVNTIAFDSNSELVDLMKTNWMTSVVNYAPSVLNLARVVLTQLEPNLSLTDTLTNERYQSMLRKLFRDTVAQSEMFYQMFSVDLYGNYSGVDVSYSPTGSLVERYIVNNNTNKLHFWRMTNGKIQYYEGNMPLSSSRFGVLLSSVNELKAIDEQRMAKGLDASNTAVWSSIFQITITGKWAIGCSIPYYINNKFTGVLTVIFSLSELSTKLYSEYAKEDHHRVFVIRQDGALLGSSKGIEQKQVYSSGSQTLLLAQNANDTVISSIATKLFTDYGINGTLNVTNIPNNIYLVDSSGEAHFVSVEPITENGLDWLLIHSTSRRSYISLFQETSYTVVAVSCVLVLVSVMISICVSALITSPLNSLKKRVDNLAQMNIETGYDDKVPVTFSEVRSIISSVNQMSKGLNSFSKYVPYDIVATIVKSKQPAMLGVQWKTVTLYFSDIASFTNMTEKMSPDTLVELMCDFFTQQTDIIMKTQGTVDKFIGDSIMAFWNDPVPIRDHELAAVESAFACQEGLVPFNNKWKEKLRLICVNKNAGTFDNFNMKIRIGLHTGECFIGNIGSVDRMNYTCLGDTVNTTSRLESLNSMYGSSIMISENVYAKVHKKFLCKWVDVVCVKGKAIPINIYSVLSRKEHANPDLIKMCSGYQALRELFLSLRFEEAIEFMDQNEDVLSYMAESKEKASYQLIRKKCLEKINEDMPENEDSLFWVSSKLHEK</sequence>
<feature type="transmembrane region" description="Helical" evidence="3">
    <location>
        <begin position="661"/>
        <end position="684"/>
    </location>
</feature>
<feature type="compositionally biased region" description="Low complexity" evidence="2">
    <location>
        <begin position="18"/>
        <end position="43"/>
    </location>
</feature>
<feature type="region of interest" description="Disordered" evidence="2">
    <location>
        <begin position="136"/>
        <end position="155"/>
    </location>
</feature>
<dbReference type="Pfam" id="PF00211">
    <property type="entry name" value="Guanylate_cyc"/>
    <property type="match status" value="1"/>
</dbReference>
<evidence type="ECO:0000256" key="3">
    <source>
        <dbReference type="SAM" id="Phobius"/>
    </source>
</evidence>
<dbReference type="GO" id="GO:0035556">
    <property type="term" value="P:intracellular signal transduction"/>
    <property type="evidence" value="ECO:0007669"/>
    <property type="project" value="InterPro"/>
</dbReference>
<organism evidence="6">
    <name type="scientific">Naegleria gruberi</name>
    <name type="common">Amoeba</name>
    <dbReference type="NCBI Taxonomy" id="5762"/>
    <lineage>
        <taxon>Eukaryota</taxon>
        <taxon>Discoba</taxon>
        <taxon>Heterolobosea</taxon>
        <taxon>Tetramitia</taxon>
        <taxon>Eutetramitia</taxon>
        <taxon>Vahlkampfiidae</taxon>
        <taxon>Naegleria</taxon>
    </lineage>
</organism>
<dbReference type="PANTHER" id="PTHR43081">
    <property type="entry name" value="ADENYLATE CYCLASE, TERMINAL-DIFFERENTIATION SPECIFIC-RELATED"/>
    <property type="match status" value="1"/>
</dbReference>
<dbReference type="Gene3D" id="3.30.450.20">
    <property type="entry name" value="PAS domain"/>
    <property type="match status" value="1"/>
</dbReference>
<dbReference type="EMBL" id="GG738878">
    <property type="protein sequence ID" value="EFC42720.1"/>
    <property type="molecule type" value="Genomic_DNA"/>
</dbReference>
<feature type="compositionally biased region" description="Low complexity" evidence="2">
    <location>
        <begin position="61"/>
        <end position="93"/>
    </location>
</feature>
<evidence type="ECO:0000259" key="4">
    <source>
        <dbReference type="PROSITE" id="PS50125"/>
    </source>
</evidence>
<dbReference type="GO" id="GO:0009190">
    <property type="term" value="P:cyclic nucleotide biosynthetic process"/>
    <property type="evidence" value="ECO:0007669"/>
    <property type="project" value="InterPro"/>
</dbReference>
<dbReference type="InterPro" id="IPR001054">
    <property type="entry name" value="A/G_cyclase"/>
</dbReference>
<reference evidence="5 6" key="1">
    <citation type="journal article" date="2010" name="Cell">
        <title>The genome of Naegleria gruberi illuminates early eukaryotic versatility.</title>
        <authorList>
            <person name="Fritz-Laylin L.K."/>
            <person name="Prochnik S.E."/>
            <person name="Ginger M.L."/>
            <person name="Dacks J.B."/>
            <person name="Carpenter M.L."/>
            <person name="Field M.C."/>
            <person name="Kuo A."/>
            <person name="Paredez A."/>
            <person name="Chapman J."/>
            <person name="Pham J."/>
            <person name="Shu S."/>
            <person name="Neupane R."/>
            <person name="Cipriano M."/>
            <person name="Mancuso J."/>
            <person name="Tu H."/>
            <person name="Salamov A."/>
            <person name="Lindquist E."/>
            <person name="Shapiro H."/>
            <person name="Lucas S."/>
            <person name="Grigoriev I.V."/>
            <person name="Cande W.Z."/>
            <person name="Fulton C."/>
            <person name="Rokhsar D.S."/>
            <person name="Dawson S.C."/>
        </authorList>
    </citation>
    <scope>NUCLEOTIDE SEQUENCE [LARGE SCALE GENOMIC DNA]</scope>
    <source>
        <strain evidence="5 6">NEG-M</strain>
    </source>
</reference>
<dbReference type="RefSeq" id="XP_002675464.1">
    <property type="nucleotide sequence ID" value="XM_002675418.1"/>
</dbReference>
<feature type="region of interest" description="Disordered" evidence="2">
    <location>
        <begin position="423"/>
        <end position="535"/>
    </location>
</feature>
<dbReference type="KEGG" id="ngr:NAEGRDRAFT_50331"/>
<dbReference type="PANTHER" id="PTHR43081:SF1">
    <property type="entry name" value="ADENYLATE CYCLASE, TERMINAL-DIFFERENTIATION SPECIFIC"/>
    <property type="match status" value="1"/>
</dbReference>
<feature type="compositionally biased region" description="Polar residues" evidence="2">
    <location>
        <begin position="141"/>
        <end position="153"/>
    </location>
</feature>
<feature type="coiled-coil region" evidence="1">
    <location>
        <begin position="229"/>
        <end position="291"/>
    </location>
</feature>
<dbReference type="OrthoDB" id="60033at2759"/>
<dbReference type="VEuPathDB" id="AmoebaDB:NAEGRDRAFT_50331"/>
<evidence type="ECO:0000256" key="1">
    <source>
        <dbReference type="SAM" id="Coils"/>
    </source>
</evidence>
<dbReference type="SMART" id="SM00044">
    <property type="entry name" value="CYCc"/>
    <property type="match status" value="1"/>
</dbReference>
<dbReference type="Gene3D" id="6.10.340.10">
    <property type="match status" value="1"/>
</dbReference>
<keyword evidence="3" id="KW-0472">Membrane</keyword>
<feature type="compositionally biased region" description="Polar residues" evidence="2">
    <location>
        <begin position="373"/>
        <end position="389"/>
    </location>
</feature>
<proteinExistence type="predicted"/>